<keyword evidence="2" id="KW-0830">Ubiquinone</keyword>
<accession>A0A517N1U4</accession>
<keyword evidence="3" id="KW-1185">Reference proteome</keyword>
<name>A0A517N1U4_9BACT</name>
<evidence type="ECO:0000259" key="1">
    <source>
        <dbReference type="Pfam" id="PF08241"/>
    </source>
</evidence>
<dbReference type="SUPFAM" id="SSF53335">
    <property type="entry name" value="S-adenosyl-L-methionine-dependent methyltransferases"/>
    <property type="match status" value="1"/>
</dbReference>
<dbReference type="AlphaFoldDB" id="A0A517N1U4"/>
<protein>
    <submittedName>
        <fullName evidence="2">Ubiquinone biosynthesis O-methyltransferase</fullName>
        <ecNumber evidence="2">2.1.1.222</ecNumber>
    </submittedName>
</protein>
<dbReference type="InterPro" id="IPR050508">
    <property type="entry name" value="Methyltransf_Superfamily"/>
</dbReference>
<feature type="domain" description="Methyltransferase type 11" evidence="1">
    <location>
        <begin position="62"/>
        <end position="157"/>
    </location>
</feature>
<dbReference type="GO" id="GO:0008757">
    <property type="term" value="F:S-adenosylmethionine-dependent methyltransferase activity"/>
    <property type="evidence" value="ECO:0007669"/>
    <property type="project" value="InterPro"/>
</dbReference>
<keyword evidence="2" id="KW-0808">Transferase</keyword>
<keyword evidence="2" id="KW-0489">Methyltransferase</keyword>
<gene>
    <name evidence="2" type="primary">ubiG_3</name>
    <name evidence="2" type="ORF">HG15A2_44610</name>
</gene>
<dbReference type="EC" id="2.1.1.222" evidence="2"/>
<dbReference type="KEGG" id="amob:HG15A2_44610"/>
<dbReference type="CDD" id="cd02440">
    <property type="entry name" value="AdoMet_MTases"/>
    <property type="match status" value="1"/>
</dbReference>
<sequence length="278" mass="30383">MPSVVRNIVDPNIKKNAAAWDELARRQAKLAQPAKDEDFRNPLQTVDPLGWLGGDIQGKAVLCLAAGGGRQSALYAAAGARVTVVDLSGEMLTLDRAVASERGLEVRAVETSMERLDMFAPGEFDCVIQPVSTCYVPDVAPVLAAVARVLRPGGIYVSQHKSPVSLQAGLKAEGNAYDLLVPYYRDYQGKNQPLPSPTGPSRLREPGTVEYLHRWEQLLGGMCRAGFVIEDLIEPVHADAEAAVGTFGHRGQFIAPYFRVKARRRGFEMQRTRIELSK</sequence>
<reference evidence="2 3" key="1">
    <citation type="submission" date="2019-02" db="EMBL/GenBank/DDBJ databases">
        <title>Deep-cultivation of Planctomycetes and their phenomic and genomic characterization uncovers novel biology.</title>
        <authorList>
            <person name="Wiegand S."/>
            <person name="Jogler M."/>
            <person name="Boedeker C."/>
            <person name="Pinto D."/>
            <person name="Vollmers J."/>
            <person name="Rivas-Marin E."/>
            <person name="Kohn T."/>
            <person name="Peeters S.H."/>
            <person name="Heuer A."/>
            <person name="Rast P."/>
            <person name="Oberbeckmann S."/>
            <person name="Bunk B."/>
            <person name="Jeske O."/>
            <person name="Meyerdierks A."/>
            <person name="Storesund J.E."/>
            <person name="Kallscheuer N."/>
            <person name="Luecker S."/>
            <person name="Lage O.M."/>
            <person name="Pohl T."/>
            <person name="Merkel B.J."/>
            <person name="Hornburger P."/>
            <person name="Mueller R.-W."/>
            <person name="Bruemmer F."/>
            <person name="Labrenz M."/>
            <person name="Spormann A.M."/>
            <person name="Op den Camp H."/>
            <person name="Overmann J."/>
            <person name="Amann R."/>
            <person name="Jetten M.S.M."/>
            <person name="Mascher T."/>
            <person name="Medema M.H."/>
            <person name="Devos D.P."/>
            <person name="Kaster A.-K."/>
            <person name="Ovreas L."/>
            <person name="Rohde M."/>
            <person name="Galperin M.Y."/>
            <person name="Jogler C."/>
        </authorList>
    </citation>
    <scope>NUCLEOTIDE SEQUENCE [LARGE SCALE GENOMIC DNA]</scope>
    <source>
        <strain evidence="2 3">HG15A2</strain>
    </source>
</reference>
<dbReference type="GO" id="GO:0102208">
    <property type="term" value="F:2-polyprenyl-6-hydroxyphenol methylase activity"/>
    <property type="evidence" value="ECO:0007669"/>
    <property type="project" value="UniProtKB-EC"/>
</dbReference>
<dbReference type="Pfam" id="PF08241">
    <property type="entry name" value="Methyltransf_11"/>
    <property type="match status" value="1"/>
</dbReference>
<dbReference type="Gene3D" id="3.40.50.150">
    <property type="entry name" value="Vaccinia Virus protein VP39"/>
    <property type="match status" value="1"/>
</dbReference>
<evidence type="ECO:0000313" key="2">
    <source>
        <dbReference type="EMBL" id="QDT01119.1"/>
    </source>
</evidence>
<dbReference type="PANTHER" id="PTHR42912">
    <property type="entry name" value="METHYLTRANSFERASE"/>
    <property type="match status" value="1"/>
</dbReference>
<dbReference type="InterPro" id="IPR013216">
    <property type="entry name" value="Methyltransf_11"/>
</dbReference>
<dbReference type="GO" id="GO:0032259">
    <property type="term" value="P:methylation"/>
    <property type="evidence" value="ECO:0007669"/>
    <property type="project" value="UniProtKB-KW"/>
</dbReference>
<evidence type="ECO:0000313" key="3">
    <source>
        <dbReference type="Proteomes" id="UP000319852"/>
    </source>
</evidence>
<dbReference type="EMBL" id="CP036263">
    <property type="protein sequence ID" value="QDT01119.1"/>
    <property type="molecule type" value="Genomic_DNA"/>
</dbReference>
<organism evidence="2 3">
    <name type="scientific">Adhaeretor mobilis</name>
    <dbReference type="NCBI Taxonomy" id="1930276"/>
    <lineage>
        <taxon>Bacteria</taxon>
        <taxon>Pseudomonadati</taxon>
        <taxon>Planctomycetota</taxon>
        <taxon>Planctomycetia</taxon>
        <taxon>Pirellulales</taxon>
        <taxon>Lacipirellulaceae</taxon>
        <taxon>Adhaeretor</taxon>
    </lineage>
</organism>
<dbReference type="InterPro" id="IPR029063">
    <property type="entry name" value="SAM-dependent_MTases_sf"/>
</dbReference>
<dbReference type="Proteomes" id="UP000319852">
    <property type="component" value="Chromosome"/>
</dbReference>
<dbReference type="PANTHER" id="PTHR42912:SF45">
    <property type="entry name" value="23S RRNA (GUANINE(745)-N(1))-METHYLTRANSFERASE"/>
    <property type="match status" value="1"/>
</dbReference>
<proteinExistence type="predicted"/>